<dbReference type="EMBL" id="SMOL01000753">
    <property type="protein sequence ID" value="KAB2600030.1"/>
    <property type="molecule type" value="Genomic_DNA"/>
</dbReference>
<dbReference type="Proteomes" id="UP000327157">
    <property type="component" value="Chromosome 13"/>
</dbReference>
<organism evidence="1 2">
    <name type="scientific">Pyrus ussuriensis x Pyrus communis</name>
    <dbReference type="NCBI Taxonomy" id="2448454"/>
    <lineage>
        <taxon>Eukaryota</taxon>
        <taxon>Viridiplantae</taxon>
        <taxon>Streptophyta</taxon>
        <taxon>Embryophyta</taxon>
        <taxon>Tracheophyta</taxon>
        <taxon>Spermatophyta</taxon>
        <taxon>Magnoliopsida</taxon>
        <taxon>eudicotyledons</taxon>
        <taxon>Gunneridae</taxon>
        <taxon>Pentapetalae</taxon>
        <taxon>rosids</taxon>
        <taxon>fabids</taxon>
        <taxon>Rosales</taxon>
        <taxon>Rosaceae</taxon>
        <taxon>Amygdaloideae</taxon>
        <taxon>Maleae</taxon>
        <taxon>Pyrus</taxon>
    </lineage>
</organism>
<name>A0A5N5FFP8_9ROSA</name>
<gene>
    <name evidence="1" type="ORF">D8674_010301</name>
</gene>
<protein>
    <submittedName>
        <fullName evidence="1">Uncharacterized protein</fullName>
    </submittedName>
</protein>
<reference evidence="1 2" key="3">
    <citation type="submission" date="2019-11" db="EMBL/GenBank/DDBJ databases">
        <title>A de novo genome assembly of a pear dwarfing rootstock.</title>
        <authorList>
            <person name="Wang F."/>
            <person name="Wang J."/>
            <person name="Li S."/>
            <person name="Zhang Y."/>
            <person name="Fang M."/>
            <person name="Ma L."/>
            <person name="Zhao Y."/>
            <person name="Jiang S."/>
        </authorList>
    </citation>
    <scope>NUCLEOTIDE SEQUENCE [LARGE SCALE GENOMIC DNA]</scope>
    <source>
        <strain evidence="1">S2</strain>
        <tissue evidence="1">Leaf</tissue>
    </source>
</reference>
<reference evidence="2" key="2">
    <citation type="submission" date="2019-10" db="EMBL/GenBank/DDBJ databases">
        <title>A de novo genome assembly of a pear dwarfing rootstock.</title>
        <authorList>
            <person name="Wang F."/>
            <person name="Wang J."/>
            <person name="Li S."/>
            <person name="Zhang Y."/>
            <person name="Fang M."/>
            <person name="Ma L."/>
            <person name="Zhao Y."/>
            <person name="Jiang S."/>
        </authorList>
    </citation>
    <scope>NUCLEOTIDE SEQUENCE [LARGE SCALE GENOMIC DNA]</scope>
</reference>
<evidence type="ECO:0000313" key="2">
    <source>
        <dbReference type="Proteomes" id="UP000327157"/>
    </source>
</evidence>
<proteinExistence type="predicted"/>
<comment type="caution">
    <text evidence="1">The sequence shown here is derived from an EMBL/GenBank/DDBJ whole genome shotgun (WGS) entry which is preliminary data.</text>
</comment>
<keyword evidence="2" id="KW-1185">Reference proteome</keyword>
<reference evidence="1 2" key="1">
    <citation type="submission" date="2019-09" db="EMBL/GenBank/DDBJ databases">
        <authorList>
            <person name="Ou C."/>
        </authorList>
    </citation>
    <scope>NUCLEOTIDE SEQUENCE [LARGE SCALE GENOMIC DNA]</scope>
    <source>
        <strain evidence="1">S2</strain>
        <tissue evidence="1">Leaf</tissue>
    </source>
</reference>
<dbReference type="AlphaFoldDB" id="A0A5N5FFP8"/>
<evidence type="ECO:0000313" key="1">
    <source>
        <dbReference type="EMBL" id="KAB2600030.1"/>
    </source>
</evidence>
<sequence>MTSKLRGISIKEKCLMVERAIYTEKELQDVPIEYQDMWEYMEEVFEVEKNEIMARKSGRMARCGGDWPIIAARSP</sequence>
<accession>A0A5N5FFP8</accession>